<feature type="domain" description="Chalcone isomerase" evidence="2">
    <location>
        <begin position="21"/>
        <end position="185"/>
    </location>
</feature>
<organism evidence="3 4">
    <name type="scientific">Mesonia hippocampi</name>
    <dbReference type="NCBI Taxonomy" id="1628250"/>
    <lineage>
        <taxon>Bacteria</taxon>
        <taxon>Pseudomonadati</taxon>
        <taxon>Bacteroidota</taxon>
        <taxon>Flavobacteriia</taxon>
        <taxon>Flavobacteriales</taxon>
        <taxon>Flavobacteriaceae</taxon>
        <taxon>Mesonia</taxon>
    </lineage>
</organism>
<accession>A0A840ERR5</accession>
<dbReference type="Gene3D" id="3.50.70.10">
    <property type="match status" value="1"/>
</dbReference>
<proteinExistence type="predicted"/>
<gene>
    <name evidence="3" type="ORF">GGR32_001529</name>
</gene>
<feature type="signal peptide" evidence="1">
    <location>
        <begin position="1"/>
        <end position="19"/>
    </location>
</feature>
<dbReference type="EMBL" id="JACIFO010000005">
    <property type="protein sequence ID" value="MBB4119233.1"/>
    <property type="molecule type" value="Genomic_DNA"/>
</dbReference>
<dbReference type="Proteomes" id="UP000553034">
    <property type="component" value="Unassembled WGS sequence"/>
</dbReference>
<dbReference type="InterPro" id="IPR016088">
    <property type="entry name" value="Chalcone_isomerase_3-sand"/>
</dbReference>
<name>A0A840ERR5_9FLAO</name>
<keyword evidence="4" id="KW-1185">Reference proteome</keyword>
<dbReference type="GO" id="GO:0016872">
    <property type="term" value="F:intramolecular lyase activity"/>
    <property type="evidence" value="ECO:0007669"/>
    <property type="project" value="InterPro"/>
</dbReference>
<sequence length="186" mass="20815">MKKCFFLFIALGLFSVSNAQQRVSGVALPEQLNLNEQKLLYNGGGVREKLWIDLYVAALYLQEKSSDTKQILTSNKPMSVRLHIVSKLITSKKMIDAVEEGFKNSTNGNTASIRKRIDSFIEFFKDEIVKGDEFDLLYIPGKGTIAYKNGVKKGVIPGLDFKTALFGIWLSNKAADDNLKEKMLGK</sequence>
<evidence type="ECO:0000259" key="2">
    <source>
        <dbReference type="Pfam" id="PF16036"/>
    </source>
</evidence>
<comment type="caution">
    <text evidence="3">The sequence shown here is derived from an EMBL/GenBank/DDBJ whole genome shotgun (WGS) entry which is preliminary data.</text>
</comment>
<evidence type="ECO:0000313" key="4">
    <source>
        <dbReference type="Proteomes" id="UP000553034"/>
    </source>
</evidence>
<keyword evidence="1" id="KW-0732">Signal</keyword>
<dbReference type="SUPFAM" id="SSF54626">
    <property type="entry name" value="Chalcone isomerase"/>
    <property type="match status" value="1"/>
</dbReference>
<evidence type="ECO:0000256" key="1">
    <source>
        <dbReference type="SAM" id="SignalP"/>
    </source>
</evidence>
<dbReference type="AlphaFoldDB" id="A0A840ERR5"/>
<evidence type="ECO:0000313" key="3">
    <source>
        <dbReference type="EMBL" id="MBB4119233.1"/>
    </source>
</evidence>
<dbReference type="InterPro" id="IPR036298">
    <property type="entry name" value="Chalcone_isomerase_sf"/>
</dbReference>
<dbReference type="Pfam" id="PF16036">
    <property type="entry name" value="Chalcone_3"/>
    <property type="match status" value="1"/>
</dbReference>
<dbReference type="RefSeq" id="WP_183477586.1">
    <property type="nucleotide sequence ID" value="NZ_JACIFO010000005.1"/>
</dbReference>
<protein>
    <recommendedName>
        <fullName evidence="2">Chalcone isomerase domain-containing protein</fullName>
    </recommendedName>
</protein>
<dbReference type="InterPro" id="IPR016087">
    <property type="entry name" value="Chalcone_isomerase"/>
</dbReference>
<feature type="chain" id="PRO_5032359669" description="Chalcone isomerase domain-containing protein" evidence="1">
    <location>
        <begin position="20"/>
        <end position="186"/>
    </location>
</feature>
<reference evidence="3 4" key="1">
    <citation type="submission" date="2020-08" db="EMBL/GenBank/DDBJ databases">
        <title>Genomic Encyclopedia of Type Strains, Phase IV (KMG-IV): sequencing the most valuable type-strain genomes for metagenomic binning, comparative biology and taxonomic classification.</title>
        <authorList>
            <person name="Goeker M."/>
        </authorList>
    </citation>
    <scope>NUCLEOTIDE SEQUENCE [LARGE SCALE GENOMIC DNA]</scope>
    <source>
        <strain evidence="3 4">DSM 29568</strain>
    </source>
</reference>